<evidence type="ECO:0000256" key="1">
    <source>
        <dbReference type="SAM" id="MobiDB-lite"/>
    </source>
</evidence>
<dbReference type="Proteomes" id="UP000075502">
    <property type="component" value="Unassembled WGS sequence"/>
</dbReference>
<sequence>MALLDGRHGGAHARSGRHAVVDEEERTISDVRRPVTAVVDALQALHLPHLHVGEPLYRPVRDAQRSAELFIDDLDSAAGDGADRHVIVARRHDPARDQHVERHPQELRYFEAHQHPASRQRQDGHVLPPRVGGQPRRELAAGVGPISKWHVSLSIRRRWGHRRRSVVRAIVSPGAAPDAAGALCSRGGLLAP</sequence>
<comment type="caution">
    <text evidence="2">The sequence shown here is derived from an EMBL/GenBank/DDBJ whole genome shotgun (WGS) entry which is preliminary data.</text>
</comment>
<dbReference type="EMBL" id="JEME01003362">
    <property type="protein sequence ID" value="KYG00873.1"/>
    <property type="molecule type" value="Genomic_DNA"/>
</dbReference>
<proteinExistence type="predicted"/>
<feature type="region of interest" description="Disordered" evidence="1">
    <location>
        <begin position="115"/>
        <end position="137"/>
    </location>
</feature>
<accession>A0A150T835</accession>
<organism evidence="2 3">
    <name type="scientific">Sorangium cellulosum</name>
    <name type="common">Polyangium cellulosum</name>
    <dbReference type="NCBI Taxonomy" id="56"/>
    <lineage>
        <taxon>Bacteria</taxon>
        <taxon>Pseudomonadati</taxon>
        <taxon>Myxococcota</taxon>
        <taxon>Polyangia</taxon>
        <taxon>Polyangiales</taxon>
        <taxon>Polyangiaceae</taxon>
        <taxon>Sorangium</taxon>
    </lineage>
</organism>
<dbReference type="AlphaFoldDB" id="A0A150T835"/>
<protein>
    <submittedName>
        <fullName evidence="2">Uncharacterized protein</fullName>
    </submittedName>
</protein>
<evidence type="ECO:0000313" key="2">
    <source>
        <dbReference type="EMBL" id="KYG00873.1"/>
    </source>
</evidence>
<feature type="region of interest" description="Disordered" evidence="1">
    <location>
        <begin position="1"/>
        <end position="21"/>
    </location>
</feature>
<reference evidence="2 3" key="1">
    <citation type="submission" date="2014-02" db="EMBL/GenBank/DDBJ databases">
        <title>The small core and large imbalanced accessory genome model reveals a collaborative survival strategy of Sorangium cellulosum strains in nature.</title>
        <authorList>
            <person name="Han K."/>
            <person name="Peng R."/>
            <person name="Blom J."/>
            <person name="Li Y.-Z."/>
        </authorList>
    </citation>
    <scope>NUCLEOTIDE SEQUENCE [LARGE SCALE GENOMIC DNA]</scope>
    <source>
        <strain evidence="2 3">So0007-03</strain>
    </source>
</reference>
<gene>
    <name evidence="2" type="ORF">BE21_56955</name>
</gene>
<feature type="compositionally biased region" description="Basic and acidic residues" evidence="1">
    <location>
        <begin position="115"/>
        <end position="124"/>
    </location>
</feature>
<name>A0A150T835_SORCE</name>
<evidence type="ECO:0000313" key="3">
    <source>
        <dbReference type="Proteomes" id="UP000075502"/>
    </source>
</evidence>